<dbReference type="GO" id="GO:0003723">
    <property type="term" value="F:RNA binding"/>
    <property type="evidence" value="ECO:0007669"/>
    <property type="project" value="InterPro"/>
</dbReference>
<dbReference type="Pfam" id="PF01535">
    <property type="entry name" value="PPR"/>
    <property type="match status" value="5"/>
</dbReference>
<comment type="caution">
    <text evidence="3">The sequence shown here is derived from an EMBL/GenBank/DDBJ whole genome shotgun (WGS) entry which is preliminary data.</text>
</comment>
<evidence type="ECO:0008006" key="5">
    <source>
        <dbReference type="Google" id="ProtNLM"/>
    </source>
</evidence>
<name>A0AAV6XFZ8_9LAMI</name>
<dbReference type="FunFam" id="1.25.40.10:FF:000343">
    <property type="entry name" value="Pentatricopeptide repeat-containing protein At3g58590"/>
    <property type="match status" value="1"/>
</dbReference>
<dbReference type="NCBIfam" id="TIGR00756">
    <property type="entry name" value="PPR"/>
    <property type="match status" value="5"/>
</dbReference>
<dbReference type="Gene3D" id="1.25.40.10">
    <property type="entry name" value="Tetratricopeptide repeat domain"/>
    <property type="match status" value="4"/>
</dbReference>
<dbReference type="Proteomes" id="UP000826271">
    <property type="component" value="Unassembled WGS sequence"/>
</dbReference>
<gene>
    <name evidence="3" type="ORF">BUALT_Bualt08G0095100</name>
</gene>
<feature type="repeat" description="PPR" evidence="2">
    <location>
        <begin position="401"/>
        <end position="435"/>
    </location>
</feature>
<keyword evidence="4" id="KW-1185">Reference proteome</keyword>
<keyword evidence="1" id="KW-0677">Repeat</keyword>
<dbReference type="FunFam" id="1.25.40.10:FF:000090">
    <property type="entry name" value="Pentatricopeptide repeat-containing protein, chloroplastic"/>
    <property type="match status" value="1"/>
</dbReference>
<feature type="repeat" description="PPR" evidence="2">
    <location>
        <begin position="370"/>
        <end position="400"/>
    </location>
</feature>
<dbReference type="AlphaFoldDB" id="A0AAV6XFZ8"/>
<evidence type="ECO:0000256" key="1">
    <source>
        <dbReference type="ARBA" id="ARBA00022737"/>
    </source>
</evidence>
<dbReference type="PROSITE" id="PS51375">
    <property type="entry name" value="PPR"/>
    <property type="match status" value="4"/>
</dbReference>
<sequence>MIKRTINSRFYKGFEIRYTNRQNYSTLCSDYQHQNLISLLQSCEHVSQTAQVHGLMLKTGLDNIPFPISKLLAQVSMQDTHYASSIFNHIESPNLYMFNTIIRGYSVSDDPRKGLILFNQMRAKTRGFLLDQFAFVSVLKCCARLSAIWSGLGVHNVVLKSGFDLFVNVKNSLLNFYCVCGRIEEAHQVFDEMGERKDLVSWNTLMGGYLCVSHYDMAVDLFKEMCRDDFGISVTTILIVLSTLGGLKNVSLGECLHVFCIKVGFLSNLNVVTALISMYGKHGDICSARQIFDEIDVRKDVVLWNCLIDGYAKNGLLEEALELVRSMKHNSVQTNSSTLAGLLSACSASGALTVGQYVHDYVEEEKLVLDVVLGTALVDMYAKSGLLGKAINVFDKMESKDVKSWTAMISGYGAHGQASRAIGLFHRMGEEGFAPNEVTFLAVLNSCSHGGLVVEGMRCFTKMVKVYKLMPKIEHYGCMIDLLGRAGLLEEAYGLIKGLPIEGDATAWRALLGACRVYGNVELAERVKQQLEEINDEHPADSLVLNSTYAVAGMVKSNAYMLERGKKGVKEVDCDEFGKKEAGYSKVDSY</sequence>
<dbReference type="InterPro" id="IPR011990">
    <property type="entry name" value="TPR-like_helical_dom_sf"/>
</dbReference>
<feature type="repeat" description="PPR" evidence="2">
    <location>
        <begin position="198"/>
        <end position="232"/>
    </location>
</feature>
<proteinExistence type="predicted"/>
<dbReference type="Pfam" id="PF13041">
    <property type="entry name" value="PPR_2"/>
    <property type="match status" value="2"/>
</dbReference>
<dbReference type="GO" id="GO:0009451">
    <property type="term" value="P:RNA modification"/>
    <property type="evidence" value="ECO:0007669"/>
    <property type="project" value="InterPro"/>
</dbReference>
<protein>
    <recommendedName>
        <fullName evidence="5">Pentatricopeptide repeat-containing protein</fullName>
    </recommendedName>
</protein>
<feature type="repeat" description="PPR" evidence="2">
    <location>
        <begin position="300"/>
        <end position="334"/>
    </location>
</feature>
<organism evidence="3 4">
    <name type="scientific">Buddleja alternifolia</name>
    <dbReference type="NCBI Taxonomy" id="168488"/>
    <lineage>
        <taxon>Eukaryota</taxon>
        <taxon>Viridiplantae</taxon>
        <taxon>Streptophyta</taxon>
        <taxon>Embryophyta</taxon>
        <taxon>Tracheophyta</taxon>
        <taxon>Spermatophyta</taxon>
        <taxon>Magnoliopsida</taxon>
        <taxon>eudicotyledons</taxon>
        <taxon>Gunneridae</taxon>
        <taxon>Pentapetalae</taxon>
        <taxon>asterids</taxon>
        <taxon>lamiids</taxon>
        <taxon>Lamiales</taxon>
        <taxon>Scrophulariaceae</taxon>
        <taxon>Buddlejeae</taxon>
        <taxon>Buddleja</taxon>
    </lineage>
</organism>
<dbReference type="PANTHER" id="PTHR47926">
    <property type="entry name" value="PENTATRICOPEPTIDE REPEAT-CONTAINING PROTEIN"/>
    <property type="match status" value="1"/>
</dbReference>
<dbReference type="EMBL" id="WHWC01000008">
    <property type="protein sequence ID" value="KAG8378023.1"/>
    <property type="molecule type" value="Genomic_DNA"/>
</dbReference>
<reference evidence="3" key="1">
    <citation type="submission" date="2019-10" db="EMBL/GenBank/DDBJ databases">
        <authorList>
            <person name="Zhang R."/>
            <person name="Pan Y."/>
            <person name="Wang J."/>
            <person name="Ma R."/>
            <person name="Yu S."/>
        </authorList>
    </citation>
    <scope>NUCLEOTIDE SEQUENCE</scope>
    <source>
        <strain evidence="3">LA-IB0</strain>
        <tissue evidence="3">Leaf</tissue>
    </source>
</reference>
<evidence type="ECO:0000313" key="4">
    <source>
        <dbReference type="Proteomes" id="UP000826271"/>
    </source>
</evidence>
<evidence type="ECO:0000313" key="3">
    <source>
        <dbReference type="EMBL" id="KAG8378023.1"/>
    </source>
</evidence>
<evidence type="ECO:0000256" key="2">
    <source>
        <dbReference type="PROSITE-ProRule" id="PRU00708"/>
    </source>
</evidence>
<dbReference type="InterPro" id="IPR046960">
    <property type="entry name" value="PPR_At4g14850-like_plant"/>
</dbReference>
<dbReference type="InterPro" id="IPR002885">
    <property type="entry name" value="PPR_rpt"/>
</dbReference>
<dbReference type="PANTHER" id="PTHR47926:SF490">
    <property type="entry name" value="REPEAT-LIKE SUPERFAMILY PROTEIN, PUTATIVE-RELATED"/>
    <property type="match status" value="1"/>
</dbReference>
<accession>A0AAV6XFZ8</accession>